<dbReference type="EMBL" id="CCBQ010000047">
    <property type="protein sequence ID" value="CDO96532.1"/>
    <property type="molecule type" value="Genomic_DNA"/>
</dbReference>
<dbReference type="Pfam" id="PF17049">
    <property type="entry name" value="AEP1"/>
    <property type="match status" value="1"/>
</dbReference>
<dbReference type="GO" id="GO:0045182">
    <property type="term" value="F:translation regulator activity"/>
    <property type="evidence" value="ECO:0007669"/>
    <property type="project" value="InterPro"/>
</dbReference>
<name>A0A0A8LDS4_9SACH</name>
<accession>A0A0A8LDS4</accession>
<keyword evidence="8" id="KW-1185">Reference proteome</keyword>
<keyword evidence="5 6" id="KW-0496">Mitochondrion</keyword>
<evidence type="ECO:0000256" key="3">
    <source>
        <dbReference type="ARBA" id="ARBA00022845"/>
    </source>
</evidence>
<dbReference type="AlphaFoldDB" id="A0A0A8LDS4"/>
<evidence type="ECO:0000256" key="1">
    <source>
        <dbReference type="ARBA" id="ARBA00004173"/>
    </source>
</evidence>
<dbReference type="GO" id="GO:0005739">
    <property type="term" value="C:mitochondrion"/>
    <property type="evidence" value="ECO:0007669"/>
    <property type="project" value="UniProtKB-SubCell"/>
</dbReference>
<comment type="caution">
    <text evidence="7">The sequence shown here is derived from an EMBL/GenBank/DDBJ whole genome shotgun (WGS) entry which is preliminary data.</text>
</comment>
<keyword evidence="3 6" id="KW-0810">Translation regulation</keyword>
<evidence type="ECO:0000256" key="2">
    <source>
        <dbReference type="ARBA" id="ARBA00008176"/>
    </source>
</evidence>
<proteinExistence type="inferred from homology"/>
<keyword evidence="4 6" id="KW-0809">Transit peptide</keyword>
<evidence type="ECO:0000313" key="8">
    <source>
        <dbReference type="Proteomes" id="UP000031516"/>
    </source>
</evidence>
<organism evidence="7 8">
    <name type="scientific">Kluyveromyces dobzhanskii CBS 2104</name>
    <dbReference type="NCBI Taxonomy" id="1427455"/>
    <lineage>
        <taxon>Eukaryota</taxon>
        <taxon>Fungi</taxon>
        <taxon>Dikarya</taxon>
        <taxon>Ascomycota</taxon>
        <taxon>Saccharomycotina</taxon>
        <taxon>Saccharomycetes</taxon>
        <taxon>Saccharomycetales</taxon>
        <taxon>Saccharomycetaceae</taxon>
        <taxon>Kluyveromyces</taxon>
    </lineage>
</organism>
<evidence type="ECO:0000313" key="7">
    <source>
        <dbReference type="EMBL" id="CDO96532.1"/>
    </source>
</evidence>
<comment type="subcellular location">
    <subcellularLocation>
        <location evidence="1 6">Mitochondrion</location>
    </subcellularLocation>
</comment>
<gene>
    <name evidence="7" type="ORF">KLDO_g4732</name>
</gene>
<evidence type="ECO:0000256" key="4">
    <source>
        <dbReference type="ARBA" id="ARBA00022946"/>
    </source>
</evidence>
<dbReference type="OrthoDB" id="4064791at2759"/>
<dbReference type="InterPro" id="IPR031467">
    <property type="entry name" value="Aep1"/>
</dbReference>
<dbReference type="Proteomes" id="UP000031516">
    <property type="component" value="Unassembled WGS sequence"/>
</dbReference>
<comment type="similarity">
    <text evidence="2 6">Belongs to the AEP1 family.</text>
</comment>
<evidence type="ECO:0000256" key="5">
    <source>
        <dbReference type="ARBA" id="ARBA00023128"/>
    </source>
</evidence>
<evidence type="ECO:0000256" key="6">
    <source>
        <dbReference type="RuleBase" id="RU362136"/>
    </source>
</evidence>
<comment type="function">
    <text evidence="6">Required for translation of the mitochondrial OLI1 transcript encoding subunit 9 of mitochondrial ATP synthase.</text>
</comment>
<sequence>MSVLSRAANKLQPGKALLVPKNRFKVADDEWGHLPEYLIPAANKFVHPFYLFPNSAERTMLCINERNPQLFNGKPVLPAFVKHPLNRELTLVESRLSFGTVKDISKWVHRMQKTGQRVAHKVNVHPSVAVQSVRTSKLKSGSPFIKQLQQFLTNNPHISFETLDSELSKLFIFHQRNEVIYLEEIFLYILQKDDLTSSQWQATLKALPKYIGKEIDDVDMLNTLFLQWILTGEKLFEKIDTPALNLLWNVIGSCSESLNQDVIAKLTNGQIQKFFDTYLNSENLKISQHLLETLASRNVMPVLSSIERYLELVTKARLAANSGTAASDRKTGLYMLHPLAPVFATNLTSKMVNSLLPYCIHQSEIFALLDSSFRSKFFTDITSTCMNNFILRIGQLKDSQIDNSLNISALYNKLKLYHNGNVPKECVFSFIIALVANSNFRAVQTIIKEQPVHDMSRVLEVVKNQTSLVDQSGFTEFDKEVLLNYLSKNTKLSS</sequence>
<reference evidence="7 8" key="1">
    <citation type="submission" date="2014-03" db="EMBL/GenBank/DDBJ databases">
        <title>The genome of Kluyveromyces dobzhanskii.</title>
        <authorList>
            <person name="Nystedt B."/>
            <person name="Astrom S."/>
        </authorList>
    </citation>
    <scope>NUCLEOTIDE SEQUENCE [LARGE SCALE GENOMIC DNA]</scope>
    <source>
        <strain evidence="7 8">CBS 2104</strain>
    </source>
</reference>
<protein>
    <recommendedName>
        <fullName evidence="6">ATPase expression protein 1</fullName>
    </recommendedName>
</protein>